<dbReference type="InterPro" id="IPR012334">
    <property type="entry name" value="Pectin_lyas_fold"/>
</dbReference>
<accession>A0A852YAV0</accession>
<feature type="region of interest" description="Disordered" evidence="1">
    <location>
        <begin position="408"/>
        <end position="431"/>
    </location>
</feature>
<dbReference type="AlphaFoldDB" id="A0A852YAV0"/>
<reference evidence="3 4" key="1">
    <citation type="submission" date="2020-07" db="EMBL/GenBank/DDBJ databases">
        <title>Sequencing the genomes of 1000 actinobacteria strains.</title>
        <authorList>
            <person name="Klenk H.-P."/>
        </authorList>
    </citation>
    <scope>NUCLEOTIDE SEQUENCE [LARGE SCALE GENOMIC DNA]</scope>
    <source>
        <strain evidence="3 4">DSM 23141</strain>
    </source>
</reference>
<dbReference type="Proteomes" id="UP000553888">
    <property type="component" value="Unassembled WGS sequence"/>
</dbReference>
<keyword evidence="2" id="KW-0732">Signal</keyword>
<dbReference type="EMBL" id="JACBZY010000001">
    <property type="protein sequence ID" value="NYG98414.1"/>
    <property type="molecule type" value="Genomic_DNA"/>
</dbReference>
<dbReference type="Gene3D" id="2.160.20.10">
    <property type="entry name" value="Single-stranded right-handed beta-helix, Pectin lyase-like"/>
    <property type="match status" value="1"/>
</dbReference>
<protein>
    <recommendedName>
        <fullName evidence="5">Right-handed parallel beta-helix repeat-containing protein</fullName>
    </recommendedName>
</protein>
<keyword evidence="4" id="KW-1185">Reference proteome</keyword>
<evidence type="ECO:0000256" key="1">
    <source>
        <dbReference type="SAM" id="MobiDB-lite"/>
    </source>
</evidence>
<dbReference type="RefSeq" id="WP_179565840.1">
    <property type="nucleotide sequence ID" value="NZ_JACBZY010000001.1"/>
</dbReference>
<organism evidence="3 4">
    <name type="scientific">Schumannella luteola</name>
    <dbReference type="NCBI Taxonomy" id="472059"/>
    <lineage>
        <taxon>Bacteria</taxon>
        <taxon>Bacillati</taxon>
        <taxon>Actinomycetota</taxon>
        <taxon>Actinomycetes</taxon>
        <taxon>Micrococcales</taxon>
        <taxon>Microbacteriaceae</taxon>
        <taxon>Schumannella</taxon>
    </lineage>
</organism>
<feature type="signal peptide" evidence="2">
    <location>
        <begin position="1"/>
        <end position="28"/>
    </location>
</feature>
<feature type="compositionally biased region" description="Polar residues" evidence="1">
    <location>
        <begin position="408"/>
        <end position="423"/>
    </location>
</feature>
<dbReference type="SUPFAM" id="SSF51126">
    <property type="entry name" value="Pectin lyase-like"/>
    <property type="match status" value="1"/>
</dbReference>
<dbReference type="InterPro" id="IPR011050">
    <property type="entry name" value="Pectin_lyase_fold/virulence"/>
</dbReference>
<evidence type="ECO:0000313" key="4">
    <source>
        <dbReference type="Proteomes" id="UP000553888"/>
    </source>
</evidence>
<proteinExistence type="predicted"/>
<sequence>MRHAQRGAVLAGIALAIAATLTPIPASAASTAYYIDSRPGSSCSDSGPATQTQPWCSFTPANAHGPFSAGDSILLARGASWNQQLSVSGTGTANAWITLGAYGTGANPKILRSQGDNDLSVKLTNPDYWAVEHLEVGNAAAGILVYYSTKGHQGLRLTDITTHDNKGIWAVHSTGYPNFPGAPVDPWAAANNIVLSAGILVTVDPALALTASSDYAAKGITATAISGTHNINTLAFSATNEGPDHKQSGTFPLQDITVSQLAISDDDGHAGAAYQAAGLGCSDAFRFVGVTRAVVRDSSFFRGAACHTNSGTAQVFIGMVNDLTFVNNSFVGTPATGSNDQTAIDFEYFEKNVKLRNNYFAGNAGPGVEMLGIHPPDPAFPNSPLDVVTTEIDGNTFAHNNWAKTNATGSDASIHQGGTSSAPSGPVSDNLYTEPNKNFLGGDRIGDLVLTNNTAVTSPGNFAAAQFSGTQGANQWSYRYLSGGGWTDLPTFTASPFGGTWQRTAGQYVGPSGMAPLSGGDVARVWTAPYSGTVSIRGRLLKSDTGNGVSGGNGVTGSIVKITGGSATQVWPTSGGPQVIAGTDGVGVTTNRDSIAVAAGDKLYFIVGANGADNSYDTASWTPSIAYTSSTTPYAWNFTTPTDFEAWNQNAWNQLSAAEVTGGALTLTSAGTDPYILSQDDLALASSNRYLHLRMKNQTSDPAGAIYFTTASSPAFSGDKVVTFTSAVNATGYTDYTVDMGTNPNWTGTIKQLRLDPTGSPGVVSIDAISVGSV</sequence>
<gene>
    <name evidence="3" type="ORF">BJ979_001040</name>
</gene>
<evidence type="ECO:0008006" key="5">
    <source>
        <dbReference type="Google" id="ProtNLM"/>
    </source>
</evidence>
<feature type="chain" id="PRO_5032572681" description="Right-handed parallel beta-helix repeat-containing protein" evidence="2">
    <location>
        <begin position="29"/>
        <end position="774"/>
    </location>
</feature>
<evidence type="ECO:0000313" key="3">
    <source>
        <dbReference type="EMBL" id="NYG98414.1"/>
    </source>
</evidence>
<evidence type="ECO:0000256" key="2">
    <source>
        <dbReference type="SAM" id="SignalP"/>
    </source>
</evidence>
<comment type="caution">
    <text evidence="3">The sequence shown here is derived from an EMBL/GenBank/DDBJ whole genome shotgun (WGS) entry which is preliminary data.</text>
</comment>
<name>A0A852YAV0_9MICO</name>